<accession>A0A1H6DR89</accession>
<gene>
    <name evidence="1" type="ORF">SAMN04489712_12118</name>
</gene>
<dbReference type="Proteomes" id="UP000236723">
    <property type="component" value="Unassembled WGS sequence"/>
</dbReference>
<dbReference type="EMBL" id="FNVO01000021">
    <property type="protein sequence ID" value="SEG87852.1"/>
    <property type="molecule type" value="Genomic_DNA"/>
</dbReference>
<evidence type="ECO:0000313" key="2">
    <source>
        <dbReference type="Proteomes" id="UP000236723"/>
    </source>
</evidence>
<proteinExistence type="predicted"/>
<dbReference type="RefSeq" id="WP_200827615.1">
    <property type="nucleotide sequence ID" value="NZ_FNVO01000021.1"/>
</dbReference>
<reference evidence="2" key="1">
    <citation type="submission" date="2016-10" db="EMBL/GenBank/DDBJ databases">
        <authorList>
            <person name="Varghese N."/>
            <person name="Submissions S."/>
        </authorList>
    </citation>
    <scope>NUCLEOTIDE SEQUENCE [LARGE SCALE GENOMIC DNA]</scope>
    <source>
        <strain evidence="2">DSM 43163</strain>
    </source>
</reference>
<dbReference type="InterPro" id="IPR049796">
    <property type="entry name" value="CdiI_Ct-like"/>
</dbReference>
<protein>
    <submittedName>
        <fullName evidence="1">Uncharacterized protein</fullName>
    </submittedName>
</protein>
<organism evidence="1 2">
    <name type="scientific">Thermomonospora echinospora</name>
    <dbReference type="NCBI Taxonomy" id="1992"/>
    <lineage>
        <taxon>Bacteria</taxon>
        <taxon>Bacillati</taxon>
        <taxon>Actinomycetota</taxon>
        <taxon>Actinomycetes</taxon>
        <taxon>Streptosporangiales</taxon>
        <taxon>Thermomonosporaceae</taxon>
        <taxon>Thermomonospora</taxon>
    </lineage>
</organism>
<dbReference type="AlphaFoldDB" id="A0A1H6DR89"/>
<dbReference type="CDD" id="cd20694">
    <property type="entry name" value="CdiI_Ct-like"/>
    <property type="match status" value="1"/>
</dbReference>
<keyword evidence="2" id="KW-1185">Reference proteome</keyword>
<evidence type="ECO:0000313" key="1">
    <source>
        <dbReference type="EMBL" id="SEG87852.1"/>
    </source>
</evidence>
<sequence>MMSEEEAWHAEANRVFTALLAETEGQPPDPHGAGTLEREAADWLVSLALHCDDREYVEAWCLHLGRGLPSGHPVLGLSALCIGHLSRRFGHLSGEARALVEELAARCRRDPTDVDGNALSGLEDVEWYAPRRPRLVKLARWHRRTWNRVRWVFSRS</sequence>
<name>A0A1H6DR89_9ACTN</name>